<gene>
    <name evidence="7" type="ORF">EBB79_14850</name>
</gene>
<feature type="transmembrane region" description="Helical" evidence="6">
    <location>
        <begin position="75"/>
        <end position="93"/>
    </location>
</feature>
<keyword evidence="5 6" id="KW-0472">Membrane</keyword>
<keyword evidence="4 6" id="KW-1133">Transmembrane helix</keyword>
<sequence>MNISIGLILAILPIHFSVMVSPGPNSVLLLTTALSSGRKDALRAALGIAVGTLVWMVGAVFGVSVILAALPVLGLALKIAGGGYLIYLGFKLWTAEPLKPSLLGKGNGFQGKFFRRGLIANLSNPKSAAYFGSIFAAFLTDNVPSVGLAIMIALLFLMSIAWHGALATVFSAKSFRAPYVRNSQLINRISGAILTALGVKLAASAWMG</sequence>
<dbReference type="GO" id="GO:0015171">
    <property type="term" value="F:amino acid transmembrane transporter activity"/>
    <property type="evidence" value="ECO:0007669"/>
    <property type="project" value="TreeGrafter"/>
</dbReference>
<reference evidence="7 8" key="1">
    <citation type="submission" date="2018-10" db="EMBL/GenBank/DDBJ databases">
        <title>Parasedimentitalea marina sp. nov., a psychrophilic bacterium isolated from deep seawater of the New Britain Trench.</title>
        <authorList>
            <person name="Cao J."/>
        </authorList>
    </citation>
    <scope>NUCLEOTIDE SEQUENCE [LARGE SCALE GENOMIC DNA]</scope>
    <source>
        <strain evidence="7 8">W43</strain>
    </source>
</reference>
<protein>
    <recommendedName>
        <fullName evidence="9">LysE family translocator</fullName>
    </recommendedName>
</protein>
<keyword evidence="3 6" id="KW-0812">Transmembrane</keyword>
<feature type="transmembrane region" description="Helical" evidence="6">
    <location>
        <begin position="185"/>
        <end position="207"/>
    </location>
</feature>
<keyword evidence="8" id="KW-1185">Reference proteome</keyword>
<dbReference type="Pfam" id="PF01810">
    <property type="entry name" value="LysE"/>
    <property type="match status" value="1"/>
</dbReference>
<evidence type="ECO:0008006" key="9">
    <source>
        <dbReference type="Google" id="ProtNLM"/>
    </source>
</evidence>
<feature type="transmembrane region" description="Helical" evidence="6">
    <location>
        <begin position="148"/>
        <end position="173"/>
    </location>
</feature>
<evidence type="ECO:0000256" key="1">
    <source>
        <dbReference type="ARBA" id="ARBA00004651"/>
    </source>
</evidence>
<evidence type="ECO:0000256" key="3">
    <source>
        <dbReference type="ARBA" id="ARBA00022692"/>
    </source>
</evidence>
<dbReference type="OrthoDB" id="9804822at2"/>
<feature type="transmembrane region" description="Helical" evidence="6">
    <location>
        <begin position="46"/>
        <end position="68"/>
    </location>
</feature>
<evidence type="ECO:0000256" key="2">
    <source>
        <dbReference type="ARBA" id="ARBA00022475"/>
    </source>
</evidence>
<dbReference type="AlphaFoldDB" id="A0A3T0N4Q4"/>
<evidence type="ECO:0000313" key="8">
    <source>
        <dbReference type="Proteomes" id="UP000283063"/>
    </source>
</evidence>
<evidence type="ECO:0000256" key="4">
    <source>
        <dbReference type="ARBA" id="ARBA00022989"/>
    </source>
</evidence>
<evidence type="ECO:0000256" key="6">
    <source>
        <dbReference type="SAM" id="Phobius"/>
    </source>
</evidence>
<evidence type="ECO:0000313" key="7">
    <source>
        <dbReference type="EMBL" id="AZV79020.1"/>
    </source>
</evidence>
<proteinExistence type="predicted"/>
<keyword evidence="2" id="KW-1003">Cell membrane</keyword>
<dbReference type="PANTHER" id="PTHR30086">
    <property type="entry name" value="ARGININE EXPORTER PROTEIN ARGO"/>
    <property type="match status" value="1"/>
</dbReference>
<dbReference type="RefSeq" id="WP_127749572.1">
    <property type="nucleotide sequence ID" value="NZ_CP033219.1"/>
</dbReference>
<dbReference type="KEGG" id="sedi:EBB79_14850"/>
<name>A0A3T0N4Q4_9RHOB</name>
<evidence type="ECO:0000256" key="5">
    <source>
        <dbReference type="ARBA" id="ARBA00023136"/>
    </source>
</evidence>
<comment type="subcellular location">
    <subcellularLocation>
        <location evidence="1">Cell membrane</location>
        <topology evidence="1">Multi-pass membrane protein</topology>
    </subcellularLocation>
</comment>
<dbReference type="InterPro" id="IPR001123">
    <property type="entry name" value="LeuE-type"/>
</dbReference>
<dbReference type="GO" id="GO:0005886">
    <property type="term" value="C:plasma membrane"/>
    <property type="evidence" value="ECO:0007669"/>
    <property type="project" value="UniProtKB-SubCell"/>
</dbReference>
<dbReference type="Proteomes" id="UP000283063">
    <property type="component" value="Chromosome"/>
</dbReference>
<dbReference type="EMBL" id="CP033219">
    <property type="protein sequence ID" value="AZV79020.1"/>
    <property type="molecule type" value="Genomic_DNA"/>
</dbReference>
<organism evidence="7 8">
    <name type="scientific">Parasedimentitalea marina</name>
    <dbReference type="NCBI Taxonomy" id="2483033"/>
    <lineage>
        <taxon>Bacteria</taxon>
        <taxon>Pseudomonadati</taxon>
        <taxon>Pseudomonadota</taxon>
        <taxon>Alphaproteobacteria</taxon>
        <taxon>Rhodobacterales</taxon>
        <taxon>Paracoccaceae</taxon>
        <taxon>Parasedimentitalea</taxon>
    </lineage>
</organism>
<accession>A0A3T0N4Q4</accession>
<dbReference type="PANTHER" id="PTHR30086:SF19">
    <property type="entry name" value="THREONINE EFFLUX PROTEIN"/>
    <property type="match status" value="1"/>
</dbReference>